<dbReference type="EnsemblMetazoa" id="XM_011409397.1">
    <property type="protein sequence ID" value="XP_011407699.1"/>
    <property type="gene ID" value="LOC105314948"/>
</dbReference>
<keyword evidence="2" id="KW-1185">Reference proteome</keyword>
<dbReference type="PANTHER" id="PTHR33327:SF3">
    <property type="entry name" value="RNA-DIRECTED DNA POLYMERASE"/>
    <property type="match status" value="1"/>
</dbReference>
<dbReference type="OMA" id="YVGIMHA"/>
<gene>
    <name evidence="1" type="primary">105314948</name>
</gene>
<protein>
    <submittedName>
        <fullName evidence="1">Uncharacterized protein</fullName>
    </submittedName>
</protein>
<reference evidence="1" key="2">
    <citation type="submission" date="2017-05" db="UniProtKB">
        <authorList>
            <consortium name="EnsemblMetazoa"/>
        </authorList>
    </citation>
    <scope>IDENTIFICATION</scope>
</reference>
<evidence type="ECO:0000313" key="1">
    <source>
        <dbReference type="EnsemblMetazoa" id="Aqu2.1.13035_001"/>
    </source>
</evidence>
<dbReference type="AlphaFoldDB" id="A0A1X7TF74"/>
<name>A0A1X7TF74_AMPQE</name>
<accession>A0A1X7TF74</accession>
<dbReference type="Proteomes" id="UP000007879">
    <property type="component" value="Unassembled WGS sequence"/>
</dbReference>
<reference evidence="2" key="1">
    <citation type="journal article" date="2010" name="Nature">
        <title>The Amphimedon queenslandica genome and the evolution of animal complexity.</title>
        <authorList>
            <person name="Srivastava M."/>
            <person name="Simakov O."/>
            <person name="Chapman J."/>
            <person name="Fahey B."/>
            <person name="Gauthier M.E."/>
            <person name="Mitros T."/>
            <person name="Richards G.S."/>
            <person name="Conaco C."/>
            <person name="Dacre M."/>
            <person name="Hellsten U."/>
            <person name="Larroux C."/>
            <person name="Putnam N.H."/>
            <person name="Stanke M."/>
            <person name="Adamska M."/>
            <person name="Darling A."/>
            <person name="Degnan S.M."/>
            <person name="Oakley T.H."/>
            <person name="Plachetzki D.C."/>
            <person name="Zhai Y."/>
            <person name="Adamski M."/>
            <person name="Calcino A."/>
            <person name="Cummins S.F."/>
            <person name="Goodstein D.M."/>
            <person name="Harris C."/>
            <person name="Jackson D.J."/>
            <person name="Leys S.P."/>
            <person name="Shu S."/>
            <person name="Woodcroft B.J."/>
            <person name="Vervoort M."/>
            <person name="Kosik K.S."/>
            <person name="Manning G."/>
            <person name="Degnan B.M."/>
            <person name="Rokhsar D.S."/>
        </authorList>
    </citation>
    <scope>NUCLEOTIDE SEQUENCE [LARGE SCALE GENOMIC DNA]</scope>
</reference>
<evidence type="ECO:0000313" key="2">
    <source>
        <dbReference type="Proteomes" id="UP000007879"/>
    </source>
</evidence>
<proteinExistence type="predicted"/>
<dbReference type="InParanoid" id="A0A1X7TF74"/>
<dbReference type="EnsemblMetazoa" id="Aqu2.1.13035_001">
    <property type="protein sequence ID" value="Aqu2.1.13035_001"/>
    <property type="gene ID" value="Aqu2.1.13035"/>
</dbReference>
<dbReference type="PANTHER" id="PTHR33327">
    <property type="entry name" value="ENDONUCLEASE"/>
    <property type="match status" value="1"/>
</dbReference>
<dbReference type="OrthoDB" id="8061510at2759"/>
<organism evidence="1">
    <name type="scientific">Amphimedon queenslandica</name>
    <name type="common">Sponge</name>
    <dbReference type="NCBI Taxonomy" id="400682"/>
    <lineage>
        <taxon>Eukaryota</taxon>
        <taxon>Metazoa</taxon>
        <taxon>Porifera</taxon>
        <taxon>Demospongiae</taxon>
        <taxon>Heteroscleromorpha</taxon>
        <taxon>Haplosclerida</taxon>
        <taxon>Niphatidae</taxon>
        <taxon>Amphimedon</taxon>
    </lineage>
</organism>
<sequence length="223" mass="25079">MLWLCFHPSSTPIRDLILMLHDMAPYDKLKEQLVTQTTVSQQKRLQQLIHLEELGDSTPSQFLRRMTQLLGDQATVDSSQHFLKELFLQRLPAHVRMVLASKESDNLKDLATLVNRVMEVATPLLSAIDTSSLSTEVEQLSEEIATLKTHFKSFSALPPTFLHSFKQRSPSPARPRGEEIATLKTHSNLSLPLLLPFQILLNDVLPAPLGLVVDYVGIMHALL</sequence>
<dbReference type="KEGG" id="aqu:105314948"/>